<dbReference type="Proteomes" id="UP000237889">
    <property type="component" value="Chromosome"/>
</dbReference>
<feature type="compositionally biased region" description="Low complexity" evidence="1">
    <location>
        <begin position="159"/>
        <end position="194"/>
    </location>
</feature>
<evidence type="ECO:0000256" key="1">
    <source>
        <dbReference type="SAM" id="MobiDB-lite"/>
    </source>
</evidence>
<dbReference type="AlphaFoldDB" id="A0A2S0NAM8"/>
<proteinExistence type="predicted"/>
<organism evidence="2 3">
    <name type="scientific">Phreatobacter cathodiphilus</name>
    <dbReference type="NCBI Taxonomy" id="1868589"/>
    <lineage>
        <taxon>Bacteria</taxon>
        <taxon>Pseudomonadati</taxon>
        <taxon>Pseudomonadota</taxon>
        <taxon>Alphaproteobacteria</taxon>
        <taxon>Hyphomicrobiales</taxon>
        <taxon>Phreatobacteraceae</taxon>
        <taxon>Phreatobacter</taxon>
    </lineage>
</organism>
<accession>A0A2S0NAM8</accession>
<reference evidence="2 3" key="1">
    <citation type="submission" date="2018-03" db="EMBL/GenBank/DDBJ databases">
        <title>Genome sequencing of Phreatobacter sp.</title>
        <authorList>
            <person name="Kim S.-J."/>
            <person name="Heo J."/>
            <person name="Kwon S.-W."/>
        </authorList>
    </citation>
    <scope>NUCLEOTIDE SEQUENCE [LARGE SCALE GENOMIC DNA]</scope>
    <source>
        <strain evidence="2 3">S-12</strain>
    </source>
</reference>
<sequence>MTDPKPPFGNRERRSLPKPQLRVDAAAAATPPAQKRSVLLSPVGIGTAALLGIGTVTATNGFGLGGTRQSCSVGQVATSVAQCEALMPGPQCAAAFAGGATAVGLSRSGSGPWGIQPVRLGTGGAYQTLAGQPFSTARSCSSSSSSSSRSHFWGGGSSSAGNSSSGAASSQSQGVTRSGFGSTARSFSSSSRGG</sequence>
<feature type="region of interest" description="Disordered" evidence="1">
    <location>
        <begin position="139"/>
        <end position="194"/>
    </location>
</feature>
<evidence type="ECO:0000313" key="3">
    <source>
        <dbReference type="Proteomes" id="UP000237889"/>
    </source>
</evidence>
<feature type="compositionally biased region" description="Low complexity" evidence="1">
    <location>
        <begin position="139"/>
        <end position="152"/>
    </location>
</feature>
<dbReference type="OrthoDB" id="9948415at2"/>
<keyword evidence="3" id="KW-1185">Reference proteome</keyword>
<name>A0A2S0NAM8_9HYPH</name>
<gene>
    <name evidence="2" type="ORF">C6569_09080</name>
</gene>
<feature type="region of interest" description="Disordered" evidence="1">
    <location>
        <begin position="1"/>
        <end position="29"/>
    </location>
</feature>
<evidence type="ECO:0000313" key="2">
    <source>
        <dbReference type="EMBL" id="AVO45202.1"/>
    </source>
</evidence>
<dbReference type="KEGG" id="phr:C6569_09080"/>
<dbReference type="EMBL" id="CP027668">
    <property type="protein sequence ID" value="AVO45202.1"/>
    <property type="molecule type" value="Genomic_DNA"/>
</dbReference>
<protein>
    <submittedName>
        <fullName evidence="2">Uncharacterized protein</fullName>
    </submittedName>
</protein>
<dbReference type="RefSeq" id="WP_106748543.1">
    <property type="nucleotide sequence ID" value="NZ_CP027668.1"/>
</dbReference>